<dbReference type="InterPro" id="IPR002931">
    <property type="entry name" value="Transglutaminase-like"/>
</dbReference>
<dbReference type="InterPro" id="IPR024618">
    <property type="entry name" value="DUF3857"/>
</dbReference>
<dbReference type="Gene3D" id="3.10.620.30">
    <property type="match status" value="1"/>
</dbReference>
<evidence type="ECO:0000313" key="3">
    <source>
        <dbReference type="EMBL" id="MDH6504807.1"/>
    </source>
</evidence>
<evidence type="ECO:0000313" key="4">
    <source>
        <dbReference type="Proteomes" id="UP001161160"/>
    </source>
</evidence>
<comment type="caution">
    <text evidence="3">The sequence shown here is derived from an EMBL/GenBank/DDBJ whole genome shotgun (WGS) entry which is preliminary data.</text>
</comment>
<organism evidence="3 4">
    <name type="scientific">Polynucleobacter sphagniphilus</name>
    <dbReference type="NCBI Taxonomy" id="1743169"/>
    <lineage>
        <taxon>Bacteria</taxon>
        <taxon>Pseudomonadati</taxon>
        <taxon>Pseudomonadota</taxon>
        <taxon>Betaproteobacteria</taxon>
        <taxon>Burkholderiales</taxon>
        <taxon>Burkholderiaceae</taxon>
        <taxon>Polynucleobacter</taxon>
    </lineage>
</organism>
<dbReference type="Gene3D" id="2.60.40.3140">
    <property type="match status" value="1"/>
</dbReference>
<protein>
    <submittedName>
        <fullName evidence="3">Transglutaminase-like putative cysteine protease</fullName>
    </submittedName>
</protein>
<dbReference type="EMBL" id="JARXYA010000015">
    <property type="protein sequence ID" value="MDH6504807.1"/>
    <property type="molecule type" value="Genomic_DNA"/>
</dbReference>
<keyword evidence="3" id="KW-0378">Hydrolase</keyword>
<dbReference type="Proteomes" id="UP001161160">
    <property type="component" value="Unassembled WGS sequence"/>
</dbReference>
<dbReference type="RefSeq" id="WP_280757044.1">
    <property type="nucleotide sequence ID" value="NZ_JARXXW010000007.1"/>
</dbReference>
<dbReference type="Pfam" id="PF12969">
    <property type="entry name" value="DUF3857"/>
    <property type="match status" value="1"/>
</dbReference>
<sequence length="635" mass="70924">MKFAIQSISSLAAVLVGFLLLANVGITSAGRGELESLTAIEKAIITETIQADGTVVEIDELTTLVKSQLVVDSESQADLPYNSTLSKLEVLEAYTITPKGEKIPVAANAIRTVEDDNSSGAAMFSDQKHKIIIFPKVTPGSKTYYKTKLTTYKPLLPGYFYTRLIFSPNVEVKSYEYNLSYPEDLKLYTDIKDVTQTRDEVVDGVRHVSYTYQNLKMKKKEPYQVSSNDYAPHIYISSFQSQEAFAKAYEERIKDKFIITPEIQKQADEITKGLEKKFQGDPKLDLKKEQAKAIYHWVARNIRYVAIYLADGGIVPHDANSVLKNRYGDCKDHNALLITLLAAKGIDATSALINSGNAYVLPKYPVLGPFNHVITYIPAWNLYLDSTDEMASYGTLPSDEMDKPVLLTKLAKVGRTPKPKKEDSEMATGISMQIEKDGRITGKAHTMYFGSAAISARYKYEGAETTYSEKLVKNQLAKFRQTGEGKITTSYVYDLDKPFTTDTEFTLDAIANVPGPGAMTVPIGLAPGELAAIANDRPPEKFTVPYVCSTRIVGESYQIRFPNNTKVTRIPPNVSYKKGGIEYEATYNEVKNNIFVIRKLAIQRPGAVCEPGELQNWKDFYQVFIKDMRGQIFYE</sequence>
<dbReference type="InterPro" id="IPR038765">
    <property type="entry name" value="Papain-like_cys_pep_sf"/>
</dbReference>
<keyword evidence="3" id="KW-0645">Protease</keyword>
<accession>A0AA43S6S0</accession>
<dbReference type="GO" id="GO:0006508">
    <property type="term" value="P:proteolysis"/>
    <property type="evidence" value="ECO:0007669"/>
    <property type="project" value="UniProtKB-KW"/>
</dbReference>
<feature type="domain" description="DUF3857" evidence="2">
    <location>
        <begin position="51"/>
        <end position="216"/>
    </location>
</feature>
<dbReference type="SUPFAM" id="SSF54001">
    <property type="entry name" value="Cysteine proteinases"/>
    <property type="match status" value="1"/>
</dbReference>
<dbReference type="Pfam" id="PF01841">
    <property type="entry name" value="Transglut_core"/>
    <property type="match status" value="1"/>
</dbReference>
<evidence type="ECO:0000259" key="2">
    <source>
        <dbReference type="Pfam" id="PF12969"/>
    </source>
</evidence>
<dbReference type="GO" id="GO:0008233">
    <property type="term" value="F:peptidase activity"/>
    <property type="evidence" value="ECO:0007669"/>
    <property type="project" value="UniProtKB-KW"/>
</dbReference>
<evidence type="ECO:0000259" key="1">
    <source>
        <dbReference type="Pfam" id="PF01841"/>
    </source>
</evidence>
<gene>
    <name evidence="3" type="ORF">M2127_002136</name>
</gene>
<reference evidence="3" key="1">
    <citation type="submission" date="2023-04" db="EMBL/GenBank/DDBJ databases">
        <title>Genome Encyclopedia of Bacteria and Archaea VI: Functional Genomics of Type Strains.</title>
        <authorList>
            <person name="Whitman W."/>
        </authorList>
    </citation>
    <scope>NUCLEOTIDE SEQUENCE</scope>
    <source>
        <strain evidence="3">Enz.4-51</strain>
    </source>
</reference>
<name>A0AA43S6S0_9BURK</name>
<keyword evidence="4" id="KW-1185">Reference proteome</keyword>
<dbReference type="AlphaFoldDB" id="A0AA43S6S0"/>
<proteinExistence type="predicted"/>
<feature type="domain" description="Transglutaminase-like" evidence="1">
    <location>
        <begin position="286"/>
        <end position="348"/>
    </location>
</feature>